<protein>
    <recommendedName>
        <fullName evidence="5">Transposase</fullName>
    </recommendedName>
</protein>
<evidence type="ECO:0000313" key="4">
    <source>
        <dbReference type="Proteomes" id="UP000239720"/>
    </source>
</evidence>
<sequence length="118" mass="13981">MGTNNKGQRRERKSIKKFCEDAGTSRYAYFYWQWKLREKALSELTIAEKSTKNVPDGWIRLNPEKPQRPDESISIEINCCHITVKGNTDLKLLKDVCGVVKRKRNENRETHIVYDRFY</sequence>
<evidence type="ECO:0000313" key="2">
    <source>
        <dbReference type="EMBL" id="PQQ65350.1"/>
    </source>
</evidence>
<proteinExistence type="predicted"/>
<dbReference type="KEGG" id="hsc:HVS_06800"/>
<dbReference type="AlphaFoldDB" id="A0A2K9E707"/>
<reference evidence="1 3" key="1">
    <citation type="submission" date="2017-12" db="EMBL/GenBank/DDBJ databases">
        <title>Complete genome sequence of Herbivorax saccincola GGR1, a novel Cellulosome-producing hydrolytic bacterium in a thermophilic biogas plant, established by Illumina and Nanopore MinION sequencing.</title>
        <authorList>
            <person name="Pechtl A."/>
            <person name="Ruckert C."/>
            <person name="Koeck D.E."/>
            <person name="Maus I."/>
            <person name="Winkler A."/>
            <person name="Kalinowski J."/>
            <person name="Puhler A."/>
            <person name="Schwarz W.W."/>
            <person name="Zverlov V.V."/>
            <person name="Schluter A."/>
            <person name="Liebl W."/>
        </authorList>
    </citation>
    <scope>NUCLEOTIDE SEQUENCE [LARGE SCALE GENOMIC DNA]</scope>
    <source>
        <strain evidence="1">GGR1</strain>
        <strain evidence="3">SR1</strain>
    </source>
</reference>
<dbReference type="RefSeq" id="WP_101300456.1">
    <property type="nucleotide sequence ID" value="NZ_CP025197.1"/>
</dbReference>
<keyword evidence="3" id="KW-1185">Reference proteome</keyword>
<evidence type="ECO:0000313" key="1">
    <source>
        <dbReference type="EMBL" id="AUG57286.1"/>
    </source>
</evidence>
<dbReference type="Proteomes" id="UP000239720">
    <property type="component" value="Unassembled WGS sequence"/>
</dbReference>
<dbReference type="EMBL" id="NEMB01000004">
    <property type="protein sequence ID" value="PQQ65350.1"/>
    <property type="molecule type" value="Genomic_DNA"/>
</dbReference>
<gene>
    <name evidence="2" type="ORF">B9R14_16795</name>
    <name evidence="1" type="ORF">HVS_06800</name>
</gene>
<dbReference type="OrthoDB" id="9808061at2"/>
<evidence type="ECO:0008006" key="5">
    <source>
        <dbReference type="Google" id="ProtNLM"/>
    </source>
</evidence>
<dbReference type="EMBL" id="CP025197">
    <property type="protein sequence ID" value="AUG57286.1"/>
    <property type="molecule type" value="Genomic_DNA"/>
</dbReference>
<accession>A0A2K9E707</accession>
<reference evidence="2 4" key="2">
    <citation type="journal article" date="2018" name="Syst. Appl. Microbiol.">
        <title>Characterization and high-quality draft genome sequence of Herbivorax saccincola A7, an anaerobic, alkaliphilic, thermophilic, cellulolytic, and xylanolytic bacterium.</title>
        <authorList>
            <person name="Aikawa S."/>
            <person name="Baramee S."/>
            <person name="Sermsathanaswadi J."/>
            <person name="Thianheng P."/>
            <person name="Tachaapaikoon C."/>
            <person name="Shikata A."/>
            <person name="Waeonukul R."/>
            <person name="Pason P."/>
            <person name="Ratanakhanokchai K."/>
            <person name="Kosugi A."/>
        </authorList>
    </citation>
    <scope>NUCLEOTIDE SEQUENCE [LARGE SCALE GENOMIC DNA]</scope>
    <source>
        <strain evidence="2 4">A7</strain>
    </source>
</reference>
<evidence type="ECO:0000313" key="3">
    <source>
        <dbReference type="Proteomes" id="UP000233534"/>
    </source>
</evidence>
<dbReference type="Proteomes" id="UP000233534">
    <property type="component" value="Chromosome"/>
</dbReference>
<organism evidence="1 3">
    <name type="scientific">Acetivibrio saccincola</name>
    <dbReference type="NCBI Taxonomy" id="1677857"/>
    <lineage>
        <taxon>Bacteria</taxon>
        <taxon>Bacillati</taxon>
        <taxon>Bacillota</taxon>
        <taxon>Clostridia</taxon>
        <taxon>Eubacteriales</taxon>
        <taxon>Oscillospiraceae</taxon>
        <taxon>Acetivibrio</taxon>
    </lineage>
</organism>
<name>A0A2K9E707_9FIRM</name>